<sequence length="645" mass="72898">MNVNKTDVLVVGAGPAGLFTALFLARAGIHDVTVLDRHALATQIGHASGIHPRTLEILHTLNLHNELISGSGGVAETAFWTRTQREQDLKRSSVAPEVTTQTFYRRTIIQHQGRTESILNEELAKRGIKVHRPNELLEYEYINEGPAGYQICAFVKDHTSGQVKKWHCKYLVGADGAKSDVRQLAGIGNTVNETEATWAVADVDCETDFPDLRRRCPIRTPHGNLMLIPSPNKTLRIYMLLSKHDQLELDDSRFDKPTHTSNDHHETLNRTTLLDLFERNLPSILFPYKLNIKQVLWISRYTVAQRVTNRFFDGKNLVLVGDACHTNSPKAGQGMNTGVHDAYNLGWKLALVLRDRAHSSLLETYNFERRHIALQLIDFDKQFATLFADQSQIALPEFRETWAEHRGFASGLSHQYPPSSIVEPLESSSFEQRSNVSEPLSPGKRFLPMRLIRHIDGWEVTSLDVMPCNGEFHLVIFAGDVATDSGKIAFDALYDKLTAPDSALTTYNGLPHESSRTEARADPRGPESKTWPWEDIHTNYGHAVPSNKIVNVFVVHTSDHFLVELRPRYEEWMYKFFEDRNGLEHERHGMRADQTNPSVVLVRPDGVVARLFSSPTKVDKELQEYLQRAGINPLAKVSRPNGFVD</sequence>
<dbReference type="Pfam" id="PF07976">
    <property type="entry name" value="Phe_hydrox_dim"/>
    <property type="match status" value="1"/>
</dbReference>
<dbReference type="InterPro" id="IPR002938">
    <property type="entry name" value="FAD-bd"/>
</dbReference>
<dbReference type="InterPro" id="IPR012941">
    <property type="entry name" value="Phe_hydrox_C_dim_dom"/>
</dbReference>
<feature type="compositionally biased region" description="Basic and acidic residues" evidence="6">
    <location>
        <begin position="513"/>
        <end position="530"/>
    </location>
</feature>
<keyword evidence="3" id="KW-0285">Flavoprotein</keyword>
<dbReference type="SUPFAM" id="SSF54373">
    <property type="entry name" value="FAD-linked reductases, C-terminal domain"/>
    <property type="match status" value="1"/>
</dbReference>
<dbReference type="SUPFAM" id="SSF51905">
    <property type="entry name" value="FAD/NAD(P)-binding domain"/>
    <property type="match status" value="1"/>
</dbReference>
<dbReference type="Gene3D" id="3.40.30.20">
    <property type="match status" value="1"/>
</dbReference>
<dbReference type="InterPro" id="IPR038220">
    <property type="entry name" value="PHOX_C_sf"/>
</dbReference>
<evidence type="ECO:0000259" key="7">
    <source>
        <dbReference type="Pfam" id="PF01494"/>
    </source>
</evidence>
<dbReference type="EMBL" id="CAVMBE010000024">
    <property type="protein sequence ID" value="CAK4010874.1"/>
    <property type="molecule type" value="Genomic_DNA"/>
</dbReference>
<evidence type="ECO:0000259" key="8">
    <source>
        <dbReference type="Pfam" id="PF07976"/>
    </source>
</evidence>
<evidence type="ECO:0000256" key="1">
    <source>
        <dbReference type="ARBA" id="ARBA00001974"/>
    </source>
</evidence>
<reference evidence="9" key="1">
    <citation type="submission" date="2023-11" db="EMBL/GenBank/DDBJ databases">
        <authorList>
            <person name="Alioto T."/>
            <person name="Alioto T."/>
            <person name="Gomez Garrido J."/>
        </authorList>
    </citation>
    <scope>NUCLEOTIDE SEQUENCE</scope>
</reference>
<evidence type="ECO:0000256" key="3">
    <source>
        <dbReference type="ARBA" id="ARBA00022630"/>
    </source>
</evidence>
<comment type="cofactor">
    <cofactor evidence="1">
        <name>FAD</name>
        <dbReference type="ChEBI" id="CHEBI:57692"/>
    </cofactor>
</comment>
<dbReference type="Proteomes" id="UP001296104">
    <property type="component" value="Unassembled WGS sequence"/>
</dbReference>
<evidence type="ECO:0000313" key="10">
    <source>
        <dbReference type="Proteomes" id="UP001296104"/>
    </source>
</evidence>
<dbReference type="InterPro" id="IPR036188">
    <property type="entry name" value="FAD/NAD-bd_sf"/>
</dbReference>
<organism evidence="9 10">
    <name type="scientific">Lecanosticta acicola</name>
    <dbReference type="NCBI Taxonomy" id="111012"/>
    <lineage>
        <taxon>Eukaryota</taxon>
        <taxon>Fungi</taxon>
        <taxon>Dikarya</taxon>
        <taxon>Ascomycota</taxon>
        <taxon>Pezizomycotina</taxon>
        <taxon>Dothideomycetes</taxon>
        <taxon>Dothideomycetidae</taxon>
        <taxon>Mycosphaerellales</taxon>
        <taxon>Mycosphaerellaceae</taxon>
        <taxon>Lecanosticta</taxon>
    </lineage>
</organism>
<dbReference type="AlphaFoldDB" id="A0AAI9EAT2"/>
<evidence type="ECO:0000313" key="9">
    <source>
        <dbReference type="EMBL" id="CAK4010874.1"/>
    </source>
</evidence>
<gene>
    <name evidence="9" type="ORF">LECACI_7A004433</name>
</gene>
<dbReference type="Gene3D" id="3.30.9.10">
    <property type="entry name" value="D-Amino Acid Oxidase, subunit A, domain 2"/>
    <property type="match status" value="1"/>
</dbReference>
<evidence type="ECO:0000256" key="4">
    <source>
        <dbReference type="ARBA" id="ARBA00022827"/>
    </source>
</evidence>
<name>A0AAI9EAT2_9PEZI</name>
<proteinExistence type="inferred from homology"/>
<keyword evidence="4" id="KW-0274">FAD</keyword>
<dbReference type="Gene3D" id="3.50.50.60">
    <property type="entry name" value="FAD/NAD(P)-binding domain"/>
    <property type="match status" value="1"/>
</dbReference>
<dbReference type="SUPFAM" id="SSF52833">
    <property type="entry name" value="Thioredoxin-like"/>
    <property type="match status" value="1"/>
</dbReference>
<dbReference type="Pfam" id="PF01494">
    <property type="entry name" value="FAD_binding_3"/>
    <property type="match status" value="1"/>
</dbReference>
<comment type="similarity">
    <text evidence="2">Belongs to the PheA/TfdB FAD monooxygenase family.</text>
</comment>
<evidence type="ECO:0000256" key="5">
    <source>
        <dbReference type="ARBA" id="ARBA00023002"/>
    </source>
</evidence>
<feature type="domain" description="Phenol hydroxylase-like C-terminal dimerisation" evidence="8">
    <location>
        <begin position="415"/>
        <end position="628"/>
    </location>
</feature>
<evidence type="ECO:0000256" key="6">
    <source>
        <dbReference type="SAM" id="MobiDB-lite"/>
    </source>
</evidence>
<evidence type="ECO:0000256" key="2">
    <source>
        <dbReference type="ARBA" id="ARBA00007801"/>
    </source>
</evidence>
<dbReference type="InterPro" id="IPR050641">
    <property type="entry name" value="RIFMO-like"/>
</dbReference>
<feature type="domain" description="FAD-binding" evidence="7">
    <location>
        <begin position="5"/>
        <end position="379"/>
    </location>
</feature>
<dbReference type="InterPro" id="IPR036249">
    <property type="entry name" value="Thioredoxin-like_sf"/>
</dbReference>
<dbReference type="GO" id="GO:0016709">
    <property type="term" value="F:oxidoreductase activity, acting on paired donors, with incorporation or reduction of molecular oxygen, NAD(P)H as one donor, and incorporation of one atom of oxygen"/>
    <property type="evidence" value="ECO:0007669"/>
    <property type="project" value="UniProtKB-ARBA"/>
</dbReference>
<dbReference type="PRINTS" id="PR00420">
    <property type="entry name" value="RNGMNOXGNASE"/>
</dbReference>
<dbReference type="PANTHER" id="PTHR43004">
    <property type="entry name" value="TRK SYSTEM POTASSIUM UPTAKE PROTEIN"/>
    <property type="match status" value="1"/>
</dbReference>
<protein>
    <submittedName>
        <fullName evidence="9">FAD binding domain-containing</fullName>
    </submittedName>
</protein>
<accession>A0AAI9EAT2</accession>
<dbReference type="PANTHER" id="PTHR43004:SF19">
    <property type="entry name" value="BINDING MONOOXYGENASE, PUTATIVE (JCVI)-RELATED"/>
    <property type="match status" value="1"/>
</dbReference>
<feature type="region of interest" description="Disordered" evidence="6">
    <location>
        <begin position="508"/>
        <end position="530"/>
    </location>
</feature>
<keyword evidence="5" id="KW-0560">Oxidoreductase</keyword>
<keyword evidence="10" id="KW-1185">Reference proteome</keyword>
<dbReference type="GO" id="GO:0071949">
    <property type="term" value="F:FAD binding"/>
    <property type="evidence" value="ECO:0007669"/>
    <property type="project" value="InterPro"/>
</dbReference>
<comment type="caution">
    <text evidence="9">The sequence shown here is derived from an EMBL/GenBank/DDBJ whole genome shotgun (WGS) entry which is preliminary data.</text>
</comment>